<comment type="caution">
    <text evidence="4">The sequence shown here is derived from an EMBL/GenBank/DDBJ whole genome shotgun (WGS) entry which is preliminary data.</text>
</comment>
<reference evidence="4" key="1">
    <citation type="submission" date="2020-10" db="EMBL/GenBank/DDBJ databases">
        <title>Microbiome of the Black Sea water column analyzed by genome centric metagenomics.</title>
        <authorList>
            <person name="Cabello-Yeves P.J."/>
            <person name="Callieri C."/>
            <person name="Picazo A."/>
            <person name="Mehrshad M."/>
            <person name="Haro-Moreno J.M."/>
            <person name="Roda-Garcia J."/>
            <person name="Dzembekova N."/>
            <person name="Slabakova V."/>
            <person name="Slabakova N."/>
            <person name="Moncheva S."/>
            <person name="Rodriguez-Valera F."/>
        </authorList>
    </citation>
    <scope>NUCLEOTIDE SEQUENCE</scope>
    <source>
        <strain evidence="4">BS307-5m-G5</strain>
    </source>
</reference>
<dbReference type="PANTHER" id="PTHR11851">
    <property type="entry name" value="METALLOPROTEASE"/>
    <property type="match status" value="1"/>
</dbReference>
<dbReference type="InterPro" id="IPR007863">
    <property type="entry name" value="Peptidase_M16_C"/>
</dbReference>
<protein>
    <submittedName>
        <fullName evidence="4">Insulinase family protein</fullName>
    </submittedName>
</protein>
<dbReference type="PANTHER" id="PTHR11851:SF224">
    <property type="entry name" value="PROCESSING PROTEASE"/>
    <property type="match status" value="1"/>
</dbReference>
<evidence type="ECO:0000259" key="3">
    <source>
        <dbReference type="Pfam" id="PF05193"/>
    </source>
</evidence>
<dbReference type="SUPFAM" id="SSF63411">
    <property type="entry name" value="LuxS/MPP-like metallohydrolase"/>
    <property type="match status" value="2"/>
</dbReference>
<dbReference type="Gene3D" id="3.30.830.10">
    <property type="entry name" value="Metalloenzyme, LuxS/M16 peptidase-like"/>
    <property type="match status" value="2"/>
</dbReference>
<sequence length="444" mass="48002">MSPHRAIKAMLVGLVLAASTLVSATVSVQAAPPVQSVALRDMEAWLVSDKSLPIITVKMAWRGGSASDPAGKSGLTMLLARLMNEGAGELPAQAFQQALADNAISLSFNAGRDELTGTLRCLSRYRDVCFKLLRLAITAPRFDDEAVARMQREQSAAILRSQQSPRVLANQELVKLAFGEHPYGRPRNGTMESVAALTAADIRAHYENILARDNLLLAVVGDMNRAQLRRLMRDVFAGLPAANKLPPVVPVTVAPGPTSRHIERAGPQTSVVFAQQGIDHNHPLFFADFVMNSILGGSGFSSRLTEQVREQRGLAYSVYSGTSNYQRAAMWNGAVASDNATAQQAVDIIRAEMRRIAETPVSEERLATAKTYLTGNYALRFDSGTKIASQLIGTQLNGWPISYFKTRNANIEAVRIAEVQAAAKLLTPNRLLVVTVGGTAIRLD</sequence>
<feature type="chain" id="PRO_5036953086" evidence="1">
    <location>
        <begin position="25"/>
        <end position="444"/>
    </location>
</feature>
<evidence type="ECO:0000313" key="4">
    <source>
        <dbReference type="EMBL" id="MBL6761428.1"/>
    </source>
</evidence>
<dbReference type="Pfam" id="PF05193">
    <property type="entry name" value="Peptidase_M16_C"/>
    <property type="match status" value="1"/>
</dbReference>
<evidence type="ECO:0000256" key="1">
    <source>
        <dbReference type="SAM" id="SignalP"/>
    </source>
</evidence>
<dbReference type="InterPro" id="IPR011765">
    <property type="entry name" value="Pept_M16_N"/>
</dbReference>
<gene>
    <name evidence="4" type="ORF">ISQ19_01890</name>
</gene>
<dbReference type="GO" id="GO:0046872">
    <property type="term" value="F:metal ion binding"/>
    <property type="evidence" value="ECO:0007669"/>
    <property type="project" value="InterPro"/>
</dbReference>
<dbReference type="AlphaFoldDB" id="A0A937L6D3"/>
<feature type="domain" description="Peptidase M16 N-terminal" evidence="2">
    <location>
        <begin position="53"/>
        <end position="189"/>
    </location>
</feature>
<dbReference type="InterPro" id="IPR011249">
    <property type="entry name" value="Metalloenz_LuxS/M16"/>
</dbReference>
<dbReference type="Proteomes" id="UP000785783">
    <property type="component" value="Unassembled WGS sequence"/>
</dbReference>
<dbReference type="Pfam" id="PF00675">
    <property type="entry name" value="Peptidase_M16"/>
    <property type="match status" value="1"/>
</dbReference>
<feature type="domain" description="Peptidase M16 C-terminal" evidence="3">
    <location>
        <begin position="197"/>
        <end position="372"/>
    </location>
</feature>
<dbReference type="EMBL" id="JADHOK010000012">
    <property type="protein sequence ID" value="MBL6761428.1"/>
    <property type="molecule type" value="Genomic_DNA"/>
</dbReference>
<proteinExistence type="predicted"/>
<dbReference type="InterPro" id="IPR050361">
    <property type="entry name" value="MPP/UQCRC_Complex"/>
</dbReference>
<evidence type="ECO:0000259" key="2">
    <source>
        <dbReference type="Pfam" id="PF00675"/>
    </source>
</evidence>
<organism evidence="4 5">
    <name type="scientific">PS1 clade bacterium</name>
    <dbReference type="NCBI Taxonomy" id="2175152"/>
    <lineage>
        <taxon>Bacteria</taxon>
        <taxon>Pseudomonadati</taxon>
        <taxon>Pseudomonadota</taxon>
        <taxon>Alphaproteobacteria</taxon>
        <taxon>PS1 clade</taxon>
    </lineage>
</organism>
<feature type="signal peptide" evidence="1">
    <location>
        <begin position="1"/>
        <end position="24"/>
    </location>
</feature>
<name>A0A937L6D3_9PROT</name>
<accession>A0A937L6D3</accession>
<evidence type="ECO:0000313" key="5">
    <source>
        <dbReference type="Proteomes" id="UP000785783"/>
    </source>
</evidence>
<keyword evidence="1" id="KW-0732">Signal</keyword>